<dbReference type="Proteomes" id="UP000304953">
    <property type="component" value="Unassembled WGS sequence"/>
</dbReference>
<gene>
    <name evidence="1" type="ORF">E5329_03140</name>
</gene>
<keyword evidence="1" id="KW-0067">ATP-binding</keyword>
<keyword evidence="2" id="KW-1185">Reference proteome</keyword>
<proteinExistence type="predicted"/>
<protein>
    <submittedName>
        <fullName evidence="1">ATP-binding protein</fullName>
    </submittedName>
</protein>
<comment type="caution">
    <text evidence="1">The sequence shown here is derived from an EMBL/GenBank/DDBJ whole genome shotgun (WGS) entry which is preliminary data.</text>
</comment>
<evidence type="ECO:0000313" key="1">
    <source>
        <dbReference type="EMBL" id="TGY97859.1"/>
    </source>
</evidence>
<keyword evidence="1" id="KW-0547">Nucleotide-binding</keyword>
<sequence>MGIKGILLSIAANAVRTVAIKKLVDTFTDKRTCLWKFHWVLYVFFWGFTSTIYHLFYYPPLNLLCNILGLILILLPYNIKMSRKMLTVFLIYGINALDDSIVVFAFSKYQFGNPVNPLQEYVTSLVMFLVAMIMERTARMEKDSALPFRYQASLGIVPVISVGIIFYVAKLGTQFRGIILFTATGLLIINILNIYFYQSLIQFYSGYMEQKMQEQMVHIYARELEIIQESQKHEKTLWHDMKHHIIELKMMLKDKKIRDAQEYLKEMEQFMASSNETVSTGNQEVDGILDYMMKKANEVLKEVKVQINIPEGMFHGNFKLCTILGNLLDNAIREAQKTERKYLCVEIFVKAGVLFLFIENSYSGNVIKRKEKFKTTQKEVTHHGIGLENVRKMIDICGGEININYTEDIFKVEALLYINSIK</sequence>
<dbReference type="EMBL" id="SRYA01000004">
    <property type="protein sequence ID" value="TGY97859.1"/>
    <property type="molecule type" value="Genomic_DNA"/>
</dbReference>
<reference evidence="1" key="1">
    <citation type="submission" date="2019-04" db="EMBL/GenBank/DDBJ databases">
        <title>Microbes associate with the intestines of laboratory mice.</title>
        <authorList>
            <person name="Navarre W."/>
            <person name="Wong E."/>
            <person name="Huang K."/>
            <person name="Tropini C."/>
            <person name="Ng K."/>
            <person name="Yu B."/>
        </authorList>
    </citation>
    <scope>NUCLEOTIDE SEQUENCE</scope>
    <source>
        <strain evidence="1">NM01_1-7b</strain>
    </source>
</reference>
<accession>A0AC61S0F5</accession>
<evidence type="ECO:0000313" key="2">
    <source>
        <dbReference type="Proteomes" id="UP000304953"/>
    </source>
</evidence>
<name>A0AC61S0F5_9FIRM</name>
<organism evidence="1 2">
    <name type="scientific">Petralouisia muris</name>
    <dbReference type="NCBI Taxonomy" id="3032872"/>
    <lineage>
        <taxon>Bacteria</taxon>
        <taxon>Bacillati</taxon>
        <taxon>Bacillota</taxon>
        <taxon>Clostridia</taxon>
        <taxon>Lachnospirales</taxon>
        <taxon>Lachnospiraceae</taxon>
        <taxon>Petralouisia</taxon>
    </lineage>
</organism>